<feature type="compositionally biased region" description="Low complexity" evidence="12">
    <location>
        <begin position="330"/>
        <end position="350"/>
    </location>
</feature>
<evidence type="ECO:0000256" key="11">
    <source>
        <dbReference type="RuleBase" id="RU003355"/>
    </source>
</evidence>
<dbReference type="PROSITE" id="PS00136">
    <property type="entry name" value="SUBTILASE_ASP"/>
    <property type="match status" value="1"/>
</dbReference>
<dbReference type="InterPro" id="IPR023834">
    <property type="entry name" value="T7SS_pept_S8A_mycosin"/>
</dbReference>
<proteinExistence type="inferred from homology"/>
<dbReference type="SUPFAM" id="SSF52743">
    <property type="entry name" value="Subtilisin-like"/>
    <property type="match status" value="1"/>
</dbReference>
<dbReference type="InterPro" id="IPR023828">
    <property type="entry name" value="Peptidase_S8_Ser-AS"/>
</dbReference>
<keyword evidence="17" id="KW-1185">Reference proteome</keyword>
<evidence type="ECO:0000256" key="8">
    <source>
        <dbReference type="ARBA" id="ARBA00022989"/>
    </source>
</evidence>
<keyword evidence="4 10" id="KW-0645">Protease</keyword>
<evidence type="ECO:0000256" key="3">
    <source>
        <dbReference type="ARBA" id="ARBA00022475"/>
    </source>
</evidence>
<evidence type="ECO:0000256" key="13">
    <source>
        <dbReference type="SAM" id="Phobius"/>
    </source>
</evidence>
<dbReference type="PROSITE" id="PS00138">
    <property type="entry name" value="SUBTILASE_SER"/>
    <property type="match status" value="1"/>
</dbReference>
<evidence type="ECO:0000256" key="2">
    <source>
        <dbReference type="ARBA" id="ARBA00011073"/>
    </source>
</evidence>
<keyword evidence="3" id="KW-1003">Cell membrane</keyword>
<feature type="active site" description="Charge relay system" evidence="10">
    <location>
        <position position="258"/>
    </location>
</feature>
<organism evidence="16 17">
    <name type="scientific">Actinocatenispora sera</name>
    <dbReference type="NCBI Taxonomy" id="390989"/>
    <lineage>
        <taxon>Bacteria</taxon>
        <taxon>Bacillati</taxon>
        <taxon>Actinomycetota</taxon>
        <taxon>Actinomycetes</taxon>
        <taxon>Micromonosporales</taxon>
        <taxon>Micromonosporaceae</taxon>
        <taxon>Actinocatenispora</taxon>
    </lineage>
</organism>
<dbReference type="GO" id="GO:0004252">
    <property type="term" value="F:serine-type endopeptidase activity"/>
    <property type="evidence" value="ECO:0007669"/>
    <property type="project" value="UniProtKB-UniRule"/>
</dbReference>
<feature type="chain" id="PRO_5039369391" description="Peptidase S8/S53 domain-containing protein" evidence="14">
    <location>
        <begin position="27"/>
        <end position="393"/>
    </location>
</feature>
<feature type="signal peptide" evidence="14">
    <location>
        <begin position="1"/>
        <end position="26"/>
    </location>
</feature>
<evidence type="ECO:0000256" key="6">
    <source>
        <dbReference type="ARBA" id="ARBA00022801"/>
    </source>
</evidence>
<dbReference type="InterPro" id="IPR050131">
    <property type="entry name" value="Peptidase_S8_subtilisin-like"/>
</dbReference>
<dbReference type="Gene3D" id="3.40.50.200">
    <property type="entry name" value="Peptidase S8/S53 domain"/>
    <property type="match status" value="1"/>
</dbReference>
<evidence type="ECO:0000256" key="7">
    <source>
        <dbReference type="ARBA" id="ARBA00022825"/>
    </source>
</evidence>
<keyword evidence="8 13" id="KW-1133">Transmembrane helix</keyword>
<dbReference type="AlphaFoldDB" id="A0A810KX34"/>
<dbReference type="InterPro" id="IPR000209">
    <property type="entry name" value="Peptidase_S8/S53_dom"/>
</dbReference>
<dbReference type="InterPro" id="IPR023827">
    <property type="entry name" value="Peptidase_S8_Asp-AS"/>
</dbReference>
<reference evidence="16" key="1">
    <citation type="submission" date="2020-08" db="EMBL/GenBank/DDBJ databases">
        <title>Whole genome shotgun sequence of Actinocatenispora sera NBRC 101916.</title>
        <authorList>
            <person name="Komaki H."/>
            <person name="Tamura T."/>
        </authorList>
    </citation>
    <scope>NUCLEOTIDE SEQUENCE</scope>
    <source>
        <strain evidence="16">NBRC 101916</strain>
    </source>
</reference>
<evidence type="ECO:0000256" key="12">
    <source>
        <dbReference type="SAM" id="MobiDB-lite"/>
    </source>
</evidence>
<dbReference type="Proteomes" id="UP000680750">
    <property type="component" value="Chromosome"/>
</dbReference>
<feature type="domain" description="Peptidase S8/S53" evidence="15">
    <location>
        <begin position="59"/>
        <end position="306"/>
    </location>
</feature>
<dbReference type="NCBIfam" id="TIGR03921">
    <property type="entry name" value="T7SS_mycosin"/>
    <property type="match status" value="1"/>
</dbReference>
<comment type="similarity">
    <text evidence="2 10 11">Belongs to the peptidase S8 family.</text>
</comment>
<feature type="active site" description="Charge relay system" evidence="10">
    <location>
        <position position="102"/>
    </location>
</feature>
<sequence length="393" mass="39513">MAALSGGARRALVVLAVVLLAALVGAAPGAAAHADPDVRADEWQLPQLHAADAWQLSTGSGVTVAVLDSGIDADHPDLAGRVERGIDLVDGSTDGRKDFVGHGTSVADLIAGRRDGPGVVGLAYDAKILPVRVLDAQNRYGDAATVASGVRWAVDHGARVINMSLGGAASSDALHAALRYALDHDVVVVACAGNTADKAGKGVWYPARASGVVAVSGLNPDETFWSGSVAGPQVALSAPADGLIGARPGGYWHVQGTSFAAPLVSATAALIRSRWPTMSAANVVNRLIATADDKGPRGRDDRYGYGMVDPEAALTASVGEVAVNPLDTEAPSASSAGGAGGAPTASPSVSRSPRAEPAGNTQTAVLVGIGAVLMVAVAGFLALALARTRRDNT</sequence>
<dbReference type="InterPro" id="IPR036852">
    <property type="entry name" value="Peptidase_S8/S53_dom_sf"/>
</dbReference>
<protein>
    <recommendedName>
        <fullName evidence="15">Peptidase S8/S53 domain-containing protein</fullName>
    </recommendedName>
</protein>
<accession>A0A810KX34</accession>
<feature type="transmembrane region" description="Helical" evidence="13">
    <location>
        <begin position="364"/>
        <end position="386"/>
    </location>
</feature>
<dbReference type="PANTHER" id="PTHR43806">
    <property type="entry name" value="PEPTIDASE S8"/>
    <property type="match status" value="1"/>
</dbReference>
<evidence type="ECO:0000259" key="15">
    <source>
        <dbReference type="Pfam" id="PF00082"/>
    </source>
</evidence>
<dbReference type="EMBL" id="AP023354">
    <property type="protein sequence ID" value="BCJ26628.1"/>
    <property type="molecule type" value="Genomic_DNA"/>
</dbReference>
<evidence type="ECO:0000313" key="17">
    <source>
        <dbReference type="Proteomes" id="UP000680750"/>
    </source>
</evidence>
<dbReference type="GO" id="GO:0005886">
    <property type="term" value="C:plasma membrane"/>
    <property type="evidence" value="ECO:0007669"/>
    <property type="project" value="UniProtKB-SubCell"/>
</dbReference>
<evidence type="ECO:0000256" key="14">
    <source>
        <dbReference type="SAM" id="SignalP"/>
    </source>
</evidence>
<evidence type="ECO:0000256" key="10">
    <source>
        <dbReference type="PROSITE-ProRule" id="PRU01240"/>
    </source>
</evidence>
<dbReference type="KEGG" id="aser:Asera_07360"/>
<keyword evidence="6 10" id="KW-0378">Hydrolase</keyword>
<evidence type="ECO:0000256" key="9">
    <source>
        <dbReference type="ARBA" id="ARBA00023136"/>
    </source>
</evidence>
<feature type="active site" description="Charge relay system" evidence="10">
    <location>
        <position position="68"/>
    </location>
</feature>
<evidence type="ECO:0000256" key="4">
    <source>
        <dbReference type="ARBA" id="ARBA00022670"/>
    </source>
</evidence>
<name>A0A810KX34_9ACTN</name>
<dbReference type="PANTHER" id="PTHR43806:SF11">
    <property type="entry name" value="CEREVISIN-RELATED"/>
    <property type="match status" value="1"/>
</dbReference>
<evidence type="ECO:0000256" key="5">
    <source>
        <dbReference type="ARBA" id="ARBA00022692"/>
    </source>
</evidence>
<dbReference type="PRINTS" id="PR00723">
    <property type="entry name" value="SUBTILISIN"/>
</dbReference>
<keyword evidence="7 10" id="KW-0720">Serine protease</keyword>
<gene>
    <name evidence="16" type="ORF">Asera_07360</name>
</gene>
<dbReference type="Pfam" id="PF00082">
    <property type="entry name" value="Peptidase_S8"/>
    <property type="match status" value="1"/>
</dbReference>
<evidence type="ECO:0000256" key="1">
    <source>
        <dbReference type="ARBA" id="ARBA00004162"/>
    </source>
</evidence>
<evidence type="ECO:0000313" key="16">
    <source>
        <dbReference type="EMBL" id="BCJ26628.1"/>
    </source>
</evidence>
<keyword evidence="14" id="KW-0732">Signal</keyword>
<dbReference type="GO" id="GO:0006508">
    <property type="term" value="P:proteolysis"/>
    <property type="evidence" value="ECO:0007669"/>
    <property type="project" value="UniProtKB-KW"/>
</dbReference>
<feature type="region of interest" description="Disordered" evidence="12">
    <location>
        <begin position="328"/>
        <end position="357"/>
    </location>
</feature>
<dbReference type="PROSITE" id="PS51892">
    <property type="entry name" value="SUBTILASE"/>
    <property type="match status" value="1"/>
</dbReference>
<keyword evidence="9 13" id="KW-0472">Membrane</keyword>
<keyword evidence="5 13" id="KW-0812">Transmembrane</keyword>
<dbReference type="InterPro" id="IPR015500">
    <property type="entry name" value="Peptidase_S8_subtilisin-rel"/>
</dbReference>
<comment type="subcellular location">
    <subcellularLocation>
        <location evidence="1">Cell membrane</location>
        <topology evidence="1">Single-pass membrane protein</topology>
    </subcellularLocation>
</comment>